<dbReference type="Pfam" id="PF13761">
    <property type="entry name" value="DUF4166"/>
    <property type="match status" value="1"/>
</dbReference>
<gene>
    <name evidence="2" type="ORF">GGQ87_001811</name>
</gene>
<dbReference type="AlphaFoldDB" id="A0A7X5YKE9"/>
<dbReference type="EMBL" id="JAATJM010000001">
    <property type="protein sequence ID" value="NJC41553.1"/>
    <property type="molecule type" value="Genomic_DNA"/>
</dbReference>
<evidence type="ECO:0000259" key="1">
    <source>
        <dbReference type="Pfam" id="PF13761"/>
    </source>
</evidence>
<proteinExistence type="predicted"/>
<name>A0A7X5YKE9_9CAUL</name>
<dbReference type="RefSeq" id="WP_168046752.1">
    <property type="nucleotide sequence ID" value="NZ_JAATJM010000001.1"/>
</dbReference>
<dbReference type="InterPro" id="IPR025311">
    <property type="entry name" value="DUF4166"/>
</dbReference>
<reference evidence="2 3" key="1">
    <citation type="submission" date="2020-03" db="EMBL/GenBank/DDBJ databases">
        <title>Genomic Encyclopedia of Type Strains, Phase IV (KMG-IV): sequencing the most valuable type-strain genomes for metagenomic binning, comparative biology and taxonomic classification.</title>
        <authorList>
            <person name="Goeker M."/>
        </authorList>
    </citation>
    <scope>NUCLEOTIDE SEQUENCE [LARGE SCALE GENOMIC DNA]</scope>
    <source>
        <strain evidence="2 3">DSM 4736</strain>
    </source>
</reference>
<evidence type="ECO:0000313" key="2">
    <source>
        <dbReference type="EMBL" id="NJC41553.1"/>
    </source>
</evidence>
<protein>
    <recommendedName>
        <fullName evidence="1">DUF4166 domain-containing protein</fullName>
    </recommendedName>
</protein>
<feature type="domain" description="DUF4166" evidence="1">
    <location>
        <begin position="37"/>
        <end position="215"/>
    </location>
</feature>
<comment type="caution">
    <text evidence="2">The sequence shown here is derived from an EMBL/GenBank/DDBJ whole genome shotgun (WGS) entry which is preliminary data.</text>
</comment>
<evidence type="ECO:0000313" key="3">
    <source>
        <dbReference type="Proteomes" id="UP000587415"/>
    </source>
</evidence>
<keyword evidence="3" id="KW-1185">Reference proteome</keyword>
<accession>A0A7X5YKE9</accession>
<dbReference type="Proteomes" id="UP000587415">
    <property type="component" value="Unassembled WGS sequence"/>
</dbReference>
<sequence length="226" mass="24855">MGARPAIREDRPIAQADGDLLDLRFRALLAEPEWKTLPLAVRRRFTKRMKSGDTVVYRGHVIEIETRPLGRLLAFAARMIGGPLPLVFAPGAAVVTVTEDAIGRGQVWTRMYVRRAGFPQVIHSAKRFAGPTGLEEHIGGGVGMALTVAAEDRALVFRSAFYFATLAGVRLRLPQWLEPGALTIVHRDLGHGRFAFTLALDHPLFGRLIGQNATFRDAPAEEARDV</sequence>
<organism evidence="2 3">
    <name type="scientific">Brevundimonas alba</name>
    <dbReference type="NCBI Taxonomy" id="74314"/>
    <lineage>
        <taxon>Bacteria</taxon>
        <taxon>Pseudomonadati</taxon>
        <taxon>Pseudomonadota</taxon>
        <taxon>Alphaproteobacteria</taxon>
        <taxon>Caulobacterales</taxon>
        <taxon>Caulobacteraceae</taxon>
        <taxon>Brevundimonas</taxon>
    </lineage>
</organism>